<organism evidence="2 3">
    <name type="scientific">Araneus ventricosus</name>
    <name type="common">Orbweaver spider</name>
    <name type="synonym">Epeira ventricosa</name>
    <dbReference type="NCBI Taxonomy" id="182803"/>
    <lineage>
        <taxon>Eukaryota</taxon>
        <taxon>Metazoa</taxon>
        <taxon>Ecdysozoa</taxon>
        <taxon>Arthropoda</taxon>
        <taxon>Chelicerata</taxon>
        <taxon>Arachnida</taxon>
        <taxon>Araneae</taxon>
        <taxon>Araneomorphae</taxon>
        <taxon>Entelegynae</taxon>
        <taxon>Araneoidea</taxon>
        <taxon>Araneidae</taxon>
        <taxon>Araneus</taxon>
    </lineage>
</organism>
<feature type="region of interest" description="Disordered" evidence="1">
    <location>
        <begin position="105"/>
        <end position="125"/>
    </location>
</feature>
<dbReference type="Proteomes" id="UP000499080">
    <property type="component" value="Unassembled WGS sequence"/>
</dbReference>
<evidence type="ECO:0000256" key="1">
    <source>
        <dbReference type="SAM" id="MobiDB-lite"/>
    </source>
</evidence>
<gene>
    <name evidence="2" type="ORF">AVEN_153973_1</name>
</gene>
<reference evidence="2 3" key="1">
    <citation type="journal article" date="2019" name="Sci. Rep.">
        <title>Orb-weaving spider Araneus ventricosus genome elucidates the spidroin gene catalogue.</title>
        <authorList>
            <person name="Kono N."/>
            <person name="Nakamura H."/>
            <person name="Ohtoshi R."/>
            <person name="Moran D.A.P."/>
            <person name="Shinohara A."/>
            <person name="Yoshida Y."/>
            <person name="Fujiwara M."/>
            <person name="Mori M."/>
            <person name="Tomita M."/>
            <person name="Arakawa K."/>
        </authorList>
    </citation>
    <scope>NUCLEOTIDE SEQUENCE [LARGE SCALE GENOMIC DNA]</scope>
</reference>
<protein>
    <submittedName>
        <fullName evidence="2">Uncharacterized protein</fullName>
    </submittedName>
</protein>
<dbReference type="OrthoDB" id="6428121at2759"/>
<dbReference type="EMBL" id="BGPR01007264">
    <property type="protein sequence ID" value="GBN25593.1"/>
    <property type="molecule type" value="Genomic_DNA"/>
</dbReference>
<evidence type="ECO:0000313" key="3">
    <source>
        <dbReference type="Proteomes" id="UP000499080"/>
    </source>
</evidence>
<comment type="caution">
    <text evidence="2">The sequence shown here is derived from an EMBL/GenBank/DDBJ whole genome shotgun (WGS) entry which is preliminary data.</text>
</comment>
<proteinExistence type="predicted"/>
<name>A0A4Y2MG38_ARAVE</name>
<evidence type="ECO:0000313" key="2">
    <source>
        <dbReference type="EMBL" id="GBN25593.1"/>
    </source>
</evidence>
<sequence length="125" mass="14722">MRFRSYGNLQNETEILTFSRWTPVINQRCSEMLRDIYSIKLVNGEKKFMCQLQEDNYLECNLRQMLNGQKMYDSIRENENTADSIKPPMFICKGPSCVMKFTKSSENTKRTGGNEQKETTFYSGW</sequence>
<accession>A0A4Y2MG38</accession>
<keyword evidence="3" id="KW-1185">Reference proteome</keyword>
<dbReference type="AlphaFoldDB" id="A0A4Y2MG38"/>